<feature type="region of interest" description="Disordered" evidence="1">
    <location>
        <begin position="28"/>
        <end position="60"/>
    </location>
</feature>
<sequence>MDYIYQCTADVDTCQPLQLSFIVRLRDPSTSTMSKQGKATPGDVSDTGFKQGGVEKDSPAADMMYKADKAGKGQGLVAELQRAGAKGEGIVGQQCGGGKDNSGGKK</sequence>
<dbReference type="Proteomes" id="UP000770661">
    <property type="component" value="Unassembled WGS sequence"/>
</dbReference>
<feature type="region of interest" description="Disordered" evidence="1">
    <location>
        <begin position="83"/>
        <end position="106"/>
    </location>
</feature>
<dbReference type="Gene3D" id="6.10.110.10">
    <property type="match status" value="1"/>
</dbReference>
<accession>A0A8J4XSL8</accession>
<evidence type="ECO:0000256" key="1">
    <source>
        <dbReference type="SAM" id="MobiDB-lite"/>
    </source>
</evidence>
<feature type="compositionally biased region" description="Gly residues" evidence="1">
    <location>
        <begin position="86"/>
        <end position="106"/>
    </location>
</feature>
<dbReference type="EMBL" id="JACEEZ010022005">
    <property type="protein sequence ID" value="KAG0712885.1"/>
    <property type="molecule type" value="Genomic_DNA"/>
</dbReference>
<comment type="caution">
    <text evidence="2">The sequence shown here is derived from an EMBL/GenBank/DDBJ whole genome shotgun (WGS) entry which is preliminary data.</text>
</comment>
<keyword evidence="3" id="KW-1185">Reference proteome</keyword>
<proteinExistence type="predicted"/>
<protein>
    <submittedName>
        <fullName evidence="2">Uncharacterized protein</fullName>
    </submittedName>
</protein>
<gene>
    <name evidence="2" type="ORF">GWK47_001991</name>
</gene>
<dbReference type="AlphaFoldDB" id="A0A8J4XSL8"/>
<evidence type="ECO:0000313" key="2">
    <source>
        <dbReference type="EMBL" id="KAG0712885.1"/>
    </source>
</evidence>
<organism evidence="2 3">
    <name type="scientific">Chionoecetes opilio</name>
    <name type="common">Atlantic snow crab</name>
    <name type="synonym">Cancer opilio</name>
    <dbReference type="NCBI Taxonomy" id="41210"/>
    <lineage>
        <taxon>Eukaryota</taxon>
        <taxon>Metazoa</taxon>
        <taxon>Ecdysozoa</taxon>
        <taxon>Arthropoda</taxon>
        <taxon>Crustacea</taxon>
        <taxon>Multicrustacea</taxon>
        <taxon>Malacostraca</taxon>
        <taxon>Eumalacostraca</taxon>
        <taxon>Eucarida</taxon>
        <taxon>Decapoda</taxon>
        <taxon>Pleocyemata</taxon>
        <taxon>Brachyura</taxon>
        <taxon>Eubrachyura</taxon>
        <taxon>Majoidea</taxon>
        <taxon>Majidae</taxon>
        <taxon>Chionoecetes</taxon>
    </lineage>
</organism>
<name>A0A8J4XSL8_CHIOP</name>
<feature type="compositionally biased region" description="Polar residues" evidence="1">
    <location>
        <begin position="28"/>
        <end position="37"/>
    </location>
</feature>
<reference evidence="2" key="1">
    <citation type="submission" date="2020-07" db="EMBL/GenBank/DDBJ databases">
        <title>The High-quality genome of the commercially important snow crab, Chionoecetes opilio.</title>
        <authorList>
            <person name="Jeong J.-H."/>
            <person name="Ryu S."/>
        </authorList>
    </citation>
    <scope>NUCLEOTIDE SEQUENCE</scope>
    <source>
        <strain evidence="2">MADBK_172401_WGS</strain>
        <tissue evidence="2">Digestive gland</tissue>
    </source>
</reference>
<evidence type="ECO:0000313" key="3">
    <source>
        <dbReference type="Proteomes" id="UP000770661"/>
    </source>
</evidence>
<dbReference type="InterPro" id="IPR038213">
    <property type="entry name" value="IFI6/IFI27-like_sf"/>
</dbReference>